<accession>A0A0G0MFA0</accession>
<dbReference type="EMBL" id="LBWB01000029">
    <property type="protein sequence ID" value="KKQ99020.1"/>
    <property type="molecule type" value="Genomic_DNA"/>
</dbReference>
<sequence>MLDKTGIPTVDHVLPNGDTVVLYKFLTTGEARELQKMMLAESKYDITSGKMENVNVATFLKYQDQSANALIKEIKLKDGTIKPFQQEWLDSLPIEEGNKVYDLVNEITQGSWVKKEEKKN</sequence>
<dbReference type="Proteomes" id="UP000033881">
    <property type="component" value="Unassembled WGS sequence"/>
</dbReference>
<reference evidence="1 2" key="1">
    <citation type="journal article" date="2015" name="Nature">
        <title>rRNA introns, odd ribosomes, and small enigmatic genomes across a large radiation of phyla.</title>
        <authorList>
            <person name="Brown C.T."/>
            <person name="Hug L.A."/>
            <person name="Thomas B.C."/>
            <person name="Sharon I."/>
            <person name="Castelle C.J."/>
            <person name="Singh A."/>
            <person name="Wilkins M.J."/>
            <person name="Williams K.H."/>
            <person name="Banfield J.F."/>
        </authorList>
    </citation>
    <scope>NUCLEOTIDE SEQUENCE [LARGE SCALE GENOMIC DNA]</scope>
</reference>
<protein>
    <submittedName>
        <fullName evidence="1">Uncharacterized protein</fullName>
    </submittedName>
</protein>
<evidence type="ECO:0000313" key="2">
    <source>
        <dbReference type="Proteomes" id="UP000033881"/>
    </source>
</evidence>
<dbReference type="AlphaFoldDB" id="A0A0G0MFA0"/>
<name>A0A0G0MFA0_9BACT</name>
<comment type="caution">
    <text evidence="1">The sequence shown here is derived from an EMBL/GenBank/DDBJ whole genome shotgun (WGS) entry which is preliminary data.</text>
</comment>
<dbReference type="STRING" id="1618574.UT24_C0029G0032"/>
<evidence type="ECO:0000313" key="1">
    <source>
        <dbReference type="EMBL" id="KKQ99020.1"/>
    </source>
</evidence>
<gene>
    <name evidence="1" type="ORF">UT24_C0029G0032</name>
</gene>
<organism evidence="1 2">
    <name type="scientific">Candidatus Woesebacteria bacterium GW2011_GWB1_39_12</name>
    <dbReference type="NCBI Taxonomy" id="1618574"/>
    <lineage>
        <taxon>Bacteria</taxon>
        <taxon>Candidatus Woeseibacteriota</taxon>
    </lineage>
</organism>
<proteinExistence type="predicted"/>